<reference evidence="2" key="1">
    <citation type="submission" date="2018-11" db="EMBL/GenBank/DDBJ databases">
        <authorList>
            <consortium name="Genoscope - CEA"/>
            <person name="William W."/>
        </authorList>
    </citation>
    <scope>NUCLEOTIDE SEQUENCE</scope>
</reference>
<protein>
    <recommendedName>
        <fullName evidence="3">Xylanase inhibitor N-terminal domain-containing protein</fullName>
    </recommendedName>
</protein>
<feature type="signal peptide" evidence="1">
    <location>
        <begin position="1"/>
        <end position="21"/>
    </location>
</feature>
<keyword evidence="1" id="KW-0732">Signal</keyword>
<feature type="chain" id="PRO_5018149921" description="Xylanase inhibitor N-terminal domain-containing protein" evidence="1">
    <location>
        <begin position="22"/>
        <end position="134"/>
    </location>
</feature>
<evidence type="ECO:0000256" key="1">
    <source>
        <dbReference type="SAM" id="SignalP"/>
    </source>
</evidence>
<name>A0A3P6E6M0_BRAOL</name>
<accession>A0A3P6E6M0</accession>
<gene>
    <name evidence="2" type="ORF">BOLC9T57134H</name>
</gene>
<dbReference type="EMBL" id="LR031875">
    <property type="protein sequence ID" value="VDD31811.1"/>
    <property type="molecule type" value="Genomic_DNA"/>
</dbReference>
<evidence type="ECO:0000313" key="2">
    <source>
        <dbReference type="EMBL" id="VDD31811.1"/>
    </source>
</evidence>
<dbReference type="AlphaFoldDB" id="A0A3P6E6M0"/>
<organism evidence="2">
    <name type="scientific">Brassica oleracea</name>
    <name type="common">Wild cabbage</name>
    <dbReference type="NCBI Taxonomy" id="3712"/>
    <lineage>
        <taxon>Eukaryota</taxon>
        <taxon>Viridiplantae</taxon>
        <taxon>Streptophyta</taxon>
        <taxon>Embryophyta</taxon>
        <taxon>Tracheophyta</taxon>
        <taxon>Spermatophyta</taxon>
        <taxon>Magnoliopsida</taxon>
        <taxon>eudicotyledons</taxon>
        <taxon>Gunneridae</taxon>
        <taxon>Pentapetalae</taxon>
        <taxon>rosids</taxon>
        <taxon>malvids</taxon>
        <taxon>Brassicales</taxon>
        <taxon>Brassicaceae</taxon>
        <taxon>Brassiceae</taxon>
        <taxon>Brassica</taxon>
    </lineage>
</organism>
<proteinExistence type="predicted"/>
<evidence type="ECO:0008006" key="3">
    <source>
        <dbReference type="Google" id="ProtNLM"/>
    </source>
</evidence>
<feature type="non-terminal residue" evidence="2">
    <location>
        <position position="1"/>
    </location>
</feature>
<sequence length="134" mass="14767">QLSYSLLSFFYLLLLFTVKLGTYCHAVVTEKTVLERRDDKSERFYCTISAISSGHQLSSSLPLYLTAALSASSESNYSVLPIISCSDMYVDSSPPKVLSIRFGLPTTLNHYFDGATISYGGKETHHCSAGHVLQ</sequence>